<dbReference type="SUPFAM" id="SSF55856">
    <property type="entry name" value="Cytochrome b5-like heme/steroid binding domain"/>
    <property type="match status" value="1"/>
</dbReference>
<evidence type="ECO:0000256" key="7">
    <source>
        <dbReference type="ARBA" id="ARBA00022827"/>
    </source>
</evidence>
<evidence type="ECO:0000256" key="12">
    <source>
        <dbReference type="PIRSR" id="PIRSR601834-1"/>
    </source>
</evidence>
<dbReference type="InterPro" id="IPR001433">
    <property type="entry name" value="OxRdtase_FAD/NAD-bd"/>
</dbReference>
<dbReference type="PRINTS" id="PR00406">
    <property type="entry name" value="CYTB5RDTASE"/>
</dbReference>
<keyword evidence="11" id="KW-0472">Membrane</keyword>
<reference evidence="17" key="1">
    <citation type="journal article" date="2015" name="Genome Announc.">
        <title>Draft whole-genome sequence of the biocontrol agent Trichoderma harzianum T6776.</title>
        <authorList>
            <person name="Baroncelli R."/>
            <person name="Piaggeschi G."/>
            <person name="Fiorini L."/>
            <person name="Bertolini E."/>
            <person name="Zapparata A."/>
            <person name="Pe M.E."/>
            <person name="Sarrocco S."/>
            <person name="Vannacci G."/>
        </authorList>
    </citation>
    <scope>NUCLEOTIDE SEQUENCE [LARGE SCALE GENOMIC DNA]</scope>
    <source>
        <strain evidence="17">T6776</strain>
    </source>
</reference>
<keyword evidence="6 13" id="KW-0479">Metal-binding</keyword>
<proteinExistence type="inferred from homology"/>
<dbReference type="Pfam" id="PF00175">
    <property type="entry name" value="NAD_binding_1"/>
    <property type="match status" value="1"/>
</dbReference>
<feature type="binding site" evidence="12">
    <location>
        <position position="310"/>
    </location>
    <ligand>
        <name>FAD</name>
        <dbReference type="ChEBI" id="CHEBI:57692"/>
    </ligand>
</feature>
<dbReference type="InterPro" id="IPR017938">
    <property type="entry name" value="Riboflavin_synthase-like_b-brl"/>
</dbReference>
<keyword evidence="7 12" id="KW-0274">FAD</keyword>
<feature type="binding site" evidence="12">
    <location>
        <position position="304"/>
    </location>
    <ligand>
        <name>FAD</name>
        <dbReference type="ChEBI" id="CHEBI:57692"/>
    </ligand>
</feature>
<dbReference type="InterPro" id="IPR039261">
    <property type="entry name" value="FNR_nucleotide-bd"/>
</dbReference>
<dbReference type="OrthoDB" id="432685at2759"/>
<dbReference type="SUPFAM" id="SSF63380">
    <property type="entry name" value="Riboflavin synthase domain-like"/>
    <property type="match status" value="1"/>
</dbReference>
<protein>
    <recommendedName>
        <fullName evidence="18">Cytochrome-b5 reductase</fullName>
    </recommendedName>
</protein>
<dbReference type="InterPro" id="IPR017927">
    <property type="entry name" value="FAD-bd_FR_type"/>
</dbReference>
<dbReference type="GO" id="GO:0005783">
    <property type="term" value="C:endoplasmic reticulum"/>
    <property type="evidence" value="ECO:0007669"/>
    <property type="project" value="TreeGrafter"/>
</dbReference>
<evidence type="ECO:0000256" key="10">
    <source>
        <dbReference type="ARBA" id="ARBA00023027"/>
    </source>
</evidence>
<dbReference type="CDD" id="cd06183">
    <property type="entry name" value="cyt_b5_reduct_like"/>
    <property type="match status" value="1"/>
</dbReference>
<dbReference type="FunFam" id="3.40.50.80:FF:000009">
    <property type="entry name" value="NADH-cytochrome b5 reductase"/>
    <property type="match status" value="1"/>
</dbReference>
<comment type="cofactor">
    <cofactor evidence="1 12">
        <name>FAD</name>
        <dbReference type="ChEBI" id="CHEBI:57692"/>
    </cofactor>
</comment>
<keyword evidence="10" id="KW-0520">NAD</keyword>
<feature type="binding site" evidence="12">
    <location>
        <position position="311"/>
    </location>
    <ligand>
        <name>FAD</name>
        <dbReference type="ChEBI" id="CHEBI:57692"/>
    </ligand>
</feature>
<keyword evidence="9 13" id="KW-0408">Iron</keyword>
<dbReference type="PROSITE" id="PS00191">
    <property type="entry name" value="CYTOCHROME_B5_1"/>
    <property type="match status" value="1"/>
</dbReference>
<dbReference type="InterPro" id="IPR008333">
    <property type="entry name" value="Cbr1-like_FAD-bd_dom"/>
</dbReference>
<dbReference type="PANTHER" id="PTHR19370">
    <property type="entry name" value="NADH-CYTOCHROME B5 REDUCTASE"/>
    <property type="match status" value="1"/>
</dbReference>
<comment type="caution">
    <text evidence="16">The sequence shown here is derived from an EMBL/GenBank/DDBJ whole genome shotgun (WGS) entry which is preliminary data.</text>
</comment>
<dbReference type="InterPro" id="IPR018506">
    <property type="entry name" value="Cyt_B5_heme-BS"/>
</dbReference>
<dbReference type="Gene3D" id="3.10.120.10">
    <property type="entry name" value="Cytochrome b5-like heme/steroid binding domain"/>
    <property type="match status" value="1"/>
</dbReference>
<dbReference type="PRINTS" id="PR00363">
    <property type="entry name" value="CYTOCHROMEB5"/>
</dbReference>
<dbReference type="Pfam" id="PF00970">
    <property type="entry name" value="FAD_binding_6"/>
    <property type="match status" value="1"/>
</dbReference>
<dbReference type="OMA" id="YANRTEQ"/>
<comment type="subcellular location">
    <subcellularLocation>
        <location evidence="2">Mitochondrion outer membrane</location>
        <topology evidence="2">Single-pass membrane protein</topology>
    </subcellularLocation>
</comment>
<dbReference type="Proteomes" id="UP000034112">
    <property type="component" value="Unassembled WGS sequence"/>
</dbReference>
<gene>
    <name evidence="16" type="ORF">THAR02_08296</name>
</gene>
<evidence type="ECO:0000256" key="3">
    <source>
        <dbReference type="ARBA" id="ARBA00006105"/>
    </source>
</evidence>
<dbReference type="InterPro" id="IPR036400">
    <property type="entry name" value="Cyt_B5-like_heme/steroid_sf"/>
</dbReference>
<dbReference type="SMART" id="SM01117">
    <property type="entry name" value="Cyt-b5"/>
    <property type="match status" value="1"/>
</dbReference>
<evidence type="ECO:0008006" key="18">
    <source>
        <dbReference type="Google" id="ProtNLM"/>
    </source>
</evidence>
<dbReference type="GO" id="GO:0020037">
    <property type="term" value="F:heme binding"/>
    <property type="evidence" value="ECO:0007669"/>
    <property type="project" value="UniProtKB-UniRule"/>
</dbReference>
<dbReference type="Pfam" id="PF00173">
    <property type="entry name" value="Cyt-b5"/>
    <property type="match status" value="1"/>
</dbReference>
<evidence type="ECO:0000256" key="6">
    <source>
        <dbReference type="ARBA" id="ARBA00022723"/>
    </source>
</evidence>
<organism evidence="16 17">
    <name type="scientific">Trichoderma harzianum</name>
    <name type="common">Hypocrea lixii</name>
    <dbReference type="NCBI Taxonomy" id="5544"/>
    <lineage>
        <taxon>Eukaryota</taxon>
        <taxon>Fungi</taxon>
        <taxon>Dikarya</taxon>
        <taxon>Ascomycota</taxon>
        <taxon>Pezizomycotina</taxon>
        <taxon>Sordariomycetes</taxon>
        <taxon>Hypocreomycetidae</taxon>
        <taxon>Hypocreales</taxon>
        <taxon>Hypocreaceae</taxon>
        <taxon>Trichoderma</taxon>
    </lineage>
</organism>
<sequence length="478" mass="51753">MAEAVEYSQKEIELHNSAGDAWMVIHGEVYDVTKYIQSHPGGVDVLIEAAGTNASEPFDNAGHSDDAFDLMVPLRIGKLKGYKKRKARIALAKPTTPPKRSTSPSTGKVTSDTAKYTVVSLGTAALYYGLTTSGVDRNLISKASSLGKALLTFAPKWAVSSDTVVASTSSKPGFLMGLLVGAGVLTSVHTLIARRLLQIVVSLDSPRYPYHFKVPKAPEFNLLQQRGWLDSEAAASAIPLAKKESVSPNVYRLTFALPSSHPILGLPTGQHVAVTAVVDGETVTRSYTPTSNNADKGILEILIKVYPGGKMTNGYLANLNIGDEVHFRGPKGAMRYSRQLCKKIGMVAGGTGITPMFQIIRAICESDRDTTEISLIYANRTEQDILLREDLDTFARRYPKIFKVYYVLENHSSEWKFGSGYVTKDMMAEMLPSSSEEGSKVMICGPPGMIAAAKKSLVSLGYKQPGASAKISDEIFVF</sequence>
<evidence type="ECO:0000256" key="1">
    <source>
        <dbReference type="ARBA" id="ARBA00001974"/>
    </source>
</evidence>
<dbReference type="PROSITE" id="PS50255">
    <property type="entry name" value="CYTOCHROME_B5_2"/>
    <property type="match status" value="1"/>
</dbReference>
<comment type="similarity">
    <text evidence="3">Belongs to the flavoprotein pyridine nucleotide cytochrome reductase family.</text>
</comment>
<name>A0A0G0A2W9_TRIHA</name>
<dbReference type="AlphaFoldDB" id="A0A0G0A2W9"/>
<feature type="binding site" evidence="12">
    <location>
        <position position="287"/>
    </location>
    <ligand>
        <name>FAD</name>
        <dbReference type="ChEBI" id="CHEBI:57692"/>
    </ligand>
</feature>
<feature type="binding site" evidence="12">
    <location>
        <position position="354"/>
    </location>
    <ligand>
        <name>FAD</name>
        <dbReference type="ChEBI" id="CHEBI:57692"/>
    </ligand>
</feature>
<dbReference type="GO" id="GO:0046872">
    <property type="term" value="F:metal ion binding"/>
    <property type="evidence" value="ECO:0007669"/>
    <property type="project" value="UniProtKB-UniRule"/>
</dbReference>
<evidence type="ECO:0000256" key="4">
    <source>
        <dbReference type="ARBA" id="ARBA00022617"/>
    </source>
</evidence>
<dbReference type="InterPro" id="IPR001834">
    <property type="entry name" value="CBR-like"/>
</dbReference>
<dbReference type="PANTHER" id="PTHR19370:SF178">
    <property type="entry name" value="CYTOCHROME-B5 REDUCTASE"/>
    <property type="match status" value="1"/>
</dbReference>
<evidence type="ECO:0000259" key="14">
    <source>
        <dbReference type="PROSITE" id="PS50255"/>
    </source>
</evidence>
<evidence type="ECO:0000259" key="15">
    <source>
        <dbReference type="PROSITE" id="PS51384"/>
    </source>
</evidence>
<dbReference type="EMBL" id="JOKZ01000313">
    <property type="protein sequence ID" value="KKO99593.1"/>
    <property type="molecule type" value="Genomic_DNA"/>
</dbReference>
<comment type="similarity">
    <text evidence="13">Belongs to the cytochrome b5 family.</text>
</comment>
<dbReference type="PRINTS" id="PR00371">
    <property type="entry name" value="FPNCR"/>
</dbReference>
<evidence type="ECO:0000256" key="11">
    <source>
        <dbReference type="ARBA" id="ARBA00023136"/>
    </source>
</evidence>
<evidence type="ECO:0000256" key="5">
    <source>
        <dbReference type="ARBA" id="ARBA00022630"/>
    </source>
</evidence>
<keyword evidence="8" id="KW-0560">Oxidoreductase</keyword>
<feature type="domain" description="Cytochrome b5 heme-binding" evidence="14">
    <location>
        <begin position="4"/>
        <end position="80"/>
    </location>
</feature>
<feature type="binding site" evidence="12">
    <location>
        <position position="285"/>
    </location>
    <ligand>
        <name>FAD</name>
        <dbReference type="ChEBI" id="CHEBI:57692"/>
    </ligand>
</feature>
<evidence type="ECO:0000256" key="8">
    <source>
        <dbReference type="ARBA" id="ARBA00023002"/>
    </source>
</evidence>
<dbReference type="Gene3D" id="2.40.30.10">
    <property type="entry name" value="Translation factors"/>
    <property type="match status" value="1"/>
</dbReference>
<dbReference type="Gene3D" id="3.40.50.80">
    <property type="entry name" value="Nucleotide-binding domain of ferredoxin-NADP reductase (FNR) module"/>
    <property type="match status" value="1"/>
</dbReference>
<dbReference type="PROSITE" id="PS51384">
    <property type="entry name" value="FAD_FR"/>
    <property type="match status" value="1"/>
</dbReference>
<dbReference type="InterPro" id="IPR001709">
    <property type="entry name" value="Flavoprot_Pyr_Nucl_cyt_Rdtase"/>
</dbReference>
<evidence type="ECO:0000313" key="16">
    <source>
        <dbReference type="EMBL" id="KKO99593.1"/>
    </source>
</evidence>
<evidence type="ECO:0000256" key="2">
    <source>
        <dbReference type="ARBA" id="ARBA00004572"/>
    </source>
</evidence>
<keyword evidence="4 13" id="KW-0349">Heme</keyword>
<feature type="binding site" evidence="12">
    <location>
        <position position="302"/>
    </location>
    <ligand>
        <name>FAD</name>
        <dbReference type="ChEBI" id="CHEBI:57692"/>
    </ligand>
</feature>
<evidence type="ECO:0000313" key="17">
    <source>
        <dbReference type="Proteomes" id="UP000034112"/>
    </source>
</evidence>
<accession>A0A0G0A2W9</accession>
<evidence type="ECO:0000256" key="9">
    <source>
        <dbReference type="ARBA" id="ARBA00023004"/>
    </source>
</evidence>
<dbReference type="GO" id="GO:0005741">
    <property type="term" value="C:mitochondrial outer membrane"/>
    <property type="evidence" value="ECO:0007669"/>
    <property type="project" value="UniProtKB-SubCell"/>
</dbReference>
<feature type="domain" description="FAD-binding FR-type" evidence="15">
    <location>
        <begin position="233"/>
        <end position="337"/>
    </location>
</feature>
<evidence type="ECO:0000256" key="13">
    <source>
        <dbReference type="RuleBase" id="RU362121"/>
    </source>
</evidence>
<keyword evidence="5 12" id="KW-0285">Flavoprotein</keyword>
<dbReference type="GO" id="GO:0016491">
    <property type="term" value="F:oxidoreductase activity"/>
    <property type="evidence" value="ECO:0007669"/>
    <property type="project" value="UniProtKB-KW"/>
</dbReference>
<dbReference type="InterPro" id="IPR001199">
    <property type="entry name" value="Cyt_B5-like_heme/steroid-bd"/>
</dbReference>
<dbReference type="SUPFAM" id="SSF52343">
    <property type="entry name" value="Ferredoxin reductase-like, C-terminal NADP-linked domain"/>
    <property type="match status" value="1"/>
</dbReference>